<sequence length="546" mass="55778">MSRPGRSGREPTFQARATSARAEASATGRPPGSRFGSAPASMAPRSPARRGIQARRAPGGEPLAHQDDRALLPDGLDDLGVFHVQGVEDAALVARGGRDQRPLDLGQPEGDVGGQGVGLQPPLAHALAQTQEHQRRLVLRVEAGHQDRRRLLQGRVVHVHRGSGDTGGQEGGLLLGVLAGAGVHVVGVQGDAGELGVGVGVLVAEAAPHQHTDVAARGGQPLRGHADRLGPGGELQGPGVLVTDQRPGEPVGLRGVGERPAALVAVPLLVHLRVVAGEPAGDLAAAVVGALGAAARAVFTDARRGDQVEGARPEPVGGTGERADRADLDGVAGEVGVERLPLGDTDLLLSAALHQFDERVARDLRGEAGAAGALDAAFAVQQHLAGERDGLGEGALDVDEPALALSGGHGLVLEGALAALVADRAVQRVVDEQELHDPALGLLRHLGGQVGVDHHALHDGDRAGGLGLGHAAPVAHVGDLDQALTAGADRVEQRVVAEPGDLDTEQFGGADQQGALGHLDLEAVDGDGDQVLRRRGGGGPRRRCWR</sequence>
<dbReference type="KEGG" id="nal:B005_2616"/>
<feature type="compositionally biased region" description="Basic and acidic residues" evidence="1">
    <location>
        <begin position="303"/>
        <end position="312"/>
    </location>
</feature>
<protein>
    <submittedName>
        <fullName evidence="2">Uncharacterized protein</fullName>
    </submittedName>
</protein>
<evidence type="ECO:0000313" key="3">
    <source>
        <dbReference type="Proteomes" id="UP000003779"/>
    </source>
</evidence>
<feature type="compositionally biased region" description="Low complexity" evidence="1">
    <location>
        <begin position="15"/>
        <end position="27"/>
    </location>
</feature>
<dbReference type="HOGENOM" id="CLU_498588_0_0_11"/>
<accession>J7LFW0</accession>
<reference evidence="3" key="2">
    <citation type="submission" date="2012-08" db="EMBL/GenBank/DDBJ databases">
        <title>Whole-genome sequence of Nocardiopsis alba strain ATCC BAA-2165 associated with honeybees.</title>
        <authorList>
            <person name="Qiao J."/>
            <person name="Chen L."/>
            <person name="Li Y."/>
            <person name="Wang J."/>
            <person name="Zhang W."/>
            <person name="Chen S."/>
        </authorList>
    </citation>
    <scope>NUCLEOTIDE SEQUENCE [LARGE SCALE GENOMIC DNA]</scope>
    <source>
        <strain evidence="3">ATCC BAA-2165 / BE74</strain>
    </source>
</reference>
<gene>
    <name evidence="2" type="ordered locus">B005_2616</name>
</gene>
<dbReference type="STRING" id="1205910.B005_2616"/>
<evidence type="ECO:0000313" key="2">
    <source>
        <dbReference type="EMBL" id="AFR09764.1"/>
    </source>
</evidence>
<proteinExistence type="predicted"/>
<reference evidence="2 3" key="1">
    <citation type="journal article" date="2012" name="J. Bacteriol.">
        <title>Whole-Genome Sequence of Nocardiopsis alba Strain ATCC BAA-2165, Associated with Honeybees.</title>
        <authorList>
            <person name="Qiao J."/>
            <person name="Chen L."/>
            <person name="Li Y."/>
            <person name="Wang J."/>
            <person name="Zhang W."/>
            <person name="Chen S."/>
        </authorList>
    </citation>
    <scope>NUCLEOTIDE SEQUENCE [LARGE SCALE GENOMIC DNA]</scope>
    <source>
        <strain evidence="3">ATCC BAA-2165 / BE74</strain>
    </source>
</reference>
<feature type="region of interest" description="Disordered" evidence="1">
    <location>
        <begin position="1"/>
        <end position="66"/>
    </location>
</feature>
<dbReference type="AlphaFoldDB" id="J7LFW0"/>
<dbReference type="EMBL" id="CP003788">
    <property type="protein sequence ID" value="AFR09764.1"/>
    <property type="molecule type" value="Genomic_DNA"/>
</dbReference>
<organism evidence="2 3">
    <name type="scientific">Nocardiopsis alba (strain ATCC BAA-2165 / BE74)</name>
    <dbReference type="NCBI Taxonomy" id="1205910"/>
    <lineage>
        <taxon>Bacteria</taxon>
        <taxon>Bacillati</taxon>
        <taxon>Actinomycetota</taxon>
        <taxon>Actinomycetes</taxon>
        <taxon>Streptosporangiales</taxon>
        <taxon>Nocardiopsidaceae</taxon>
        <taxon>Nocardiopsis</taxon>
    </lineage>
</organism>
<feature type="region of interest" description="Disordered" evidence="1">
    <location>
        <begin position="303"/>
        <end position="325"/>
    </location>
</feature>
<dbReference type="Proteomes" id="UP000003779">
    <property type="component" value="Chromosome"/>
</dbReference>
<evidence type="ECO:0000256" key="1">
    <source>
        <dbReference type="SAM" id="MobiDB-lite"/>
    </source>
</evidence>
<name>J7LFW0_NOCAA</name>
<feature type="compositionally biased region" description="Low complexity" evidence="1">
    <location>
        <begin position="37"/>
        <end position="50"/>
    </location>
</feature>